<feature type="region of interest" description="Disordered" evidence="1">
    <location>
        <begin position="1"/>
        <end position="143"/>
    </location>
</feature>
<sequence length="143" mass="14778">MAGLRPGPLLRWARIGPPRVPSPRPAPPQARAPGAPSPRPARPRPAPRAARGPCPGRPGDPGTGSGTSTPSAPTRSKGHFSATGHGNPEEAAALTEYGIPEAGRRSWGLAPPRRGLGSRGVTSVTTSGGGCRLPRARTWRSRR</sequence>
<dbReference type="Proteomes" id="UP001054854">
    <property type="component" value="Unassembled WGS sequence"/>
</dbReference>
<evidence type="ECO:0000313" key="3">
    <source>
        <dbReference type="Proteomes" id="UP001054854"/>
    </source>
</evidence>
<feature type="compositionally biased region" description="Low complexity" evidence="1">
    <location>
        <begin position="66"/>
        <end position="75"/>
    </location>
</feature>
<feature type="compositionally biased region" description="Basic residues" evidence="1">
    <location>
        <begin position="134"/>
        <end position="143"/>
    </location>
</feature>
<dbReference type="EMBL" id="BNEK01000003">
    <property type="protein sequence ID" value="GHJ28739.1"/>
    <property type="molecule type" value="Genomic_DNA"/>
</dbReference>
<keyword evidence="3" id="KW-1185">Reference proteome</keyword>
<accession>A0ABQ3TZF4</accession>
<protein>
    <submittedName>
        <fullName evidence="2">Uncharacterized protein</fullName>
    </submittedName>
</protein>
<reference evidence="2" key="1">
    <citation type="submission" date="2024-05" db="EMBL/GenBank/DDBJ databases">
        <title>Whole genome shotgun sequence of Streptomyces hygroscopicus NBRC 113678.</title>
        <authorList>
            <person name="Komaki H."/>
            <person name="Tamura T."/>
        </authorList>
    </citation>
    <scope>NUCLEOTIDE SEQUENCE</scope>
    <source>
        <strain evidence="2">N11-34</strain>
    </source>
</reference>
<evidence type="ECO:0000313" key="2">
    <source>
        <dbReference type="EMBL" id="GHJ28739.1"/>
    </source>
</evidence>
<gene>
    <name evidence="2" type="ORF">TPA0910_31720</name>
</gene>
<organism evidence="2 3">
    <name type="scientific">Streptomyces hygroscopicus</name>
    <dbReference type="NCBI Taxonomy" id="1912"/>
    <lineage>
        <taxon>Bacteria</taxon>
        <taxon>Bacillati</taxon>
        <taxon>Actinomycetota</taxon>
        <taxon>Actinomycetes</taxon>
        <taxon>Kitasatosporales</taxon>
        <taxon>Streptomycetaceae</taxon>
        <taxon>Streptomyces</taxon>
        <taxon>Streptomyces violaceusniger group</taxon>
    </lineage>
</organism>
<feature type="compositionally biased region" description="Pro residues" evidence="1">
    <location>
        <begin position="18"/>
        <end position="46"/>
    </location>
</feature>
<comment type="caution">
    <text evidence="2">The sequence shown here is derived from an EMBL/GenBank/DDBJ whole genome shotgun (WGS) entry which is preliminary data.</text>
</comment>
<evidence type="ECO:0000256" key="1">
    <source>
        <dbReference type="SAM" id="MobiDB-lite"/>
    </source>
</evidence>
<proteinExistence type="predicted"/>
<name>A0ABQ3TZF4_STRHY</name>